<dbReference type="EC" id="3.5.1.19" evidence="6"/>
<sequence length="196" mass="21112">MIEFEPGQLQEGDALVIVDVQKDFLPGGSLAVSEGDAVVPVLNRYIGEFHQRGLPVYATRDWHPPDHCSFREQGGIWPPHCIAGTEGAEYAPGLRLPATAVTISKATTPEKDAYSGFDDTDLAARLHAVGVKRVFVGGLATDYCVLNTVRDALNEGFGVMLLRDAVRAVDVQPGDGDRAEREMESLGARPVKLGAR</sequence>
<gene>
    <name evidence="10" type="ORF">D6C00_02815</name>
</gene>
<comment type="pathway">
    <text evidence="5">Cofactor biosynthesis; nicotinate biosynthesis; nicotinate from nicotinamide: step 1/1.</text>
</comment>
<dbReference type="Gene3D" id="3.40.50.850">
    <property type="entry name" value="Isochorismatase-like"/>
    <property type="match status" value="1"/>
</dbReference>
<evidence type="ECO:0000259" key="9">
    <source>
        <dbReference type="Pfam" id="PF00857"/>
    </source>
</evidence>
<reference evidence="10 11" key="1">
    <citation type="journal article" date="2010" name="Int. J. Syst. Evol. Microbiol.">
        <title>Thiohalobacter thiocyanaticus gen. nov., sp. nov., a moderately halophilic, sulfur-oxidizing gammaproteobacterium from hypersaline lakes, that utilizes thiocyanate.</title>
        <authorList>
            <person name="Sorokin D.Y."/>
            <person name="Kovaleva O.L."/>
            <person name="Tourova T.P."/>
            <person name="Muyzer G."/>
        </authorList>
    </citation>
    <scope>NUCLEOTIDE SEQUENCE [LARGE SCALE GENOMIC DNA]</scope>
    <source>
        <strain evidence="10 11">Hrh1</strain>
    </source>
</reference>
<keyword evidence="3" id="KW-0479">Metal-binding</keyword>
<feature type="compositionally biased region" description="Basic and acidic residues" evidence="8">
    <location>
        <begin position="175"/>
        <end position="184"/>
    </location>
</feature>
<feature type="domain" description="Isochorismatase-like" evidence="9">
    <location>
        <begin position="14"/>
        <end position="172"/>
    </location>
</feature>
<dbReference type="EMBL" id="QZMU01000001">
    <property type="protein sequence ID" value="RRQ21005.1"/>
    <property type="molecule type" value="Genomic_DNA"/>
</dbReference>
<dbReference type="CDD" id="cd01011">
    <property type="entry name" value="nicotinamidase"/>
    <property type="match status" value="1"/>
</dbReference>
<dbReference type="PANTHER" id="PTHR11080">
    <property type="entry name" value="PYRAZINAMIDASE/NICOTINAMIDASE"/>
    <property type="match status" value="1"/>
</dbReference>
<dbReference type="InterPro" id="IPR036380">
    <property type="entry name" value="Isochorismatase-like_sf"/>
</dbReference>
<evidence type="ECO:0000256" key="6">
    <source>
        <dbReference type="ARBA" id="ARBA00039017"/>
    </source>
</evidence>
<dbReference type="Proteomes" id="UP000287798">
    <property type="component" value="Unassembled WGS sequence"/>
</dbReference>
<dbReference type="InterPro" id="IPR000868">
    <property type="entry name" value="Isochorismatase-like_dom"/>
</dbReference>
<evidence type="ECO:0000313" key="11">
    <source>
        <dbReference type="Proteomes" id="UP000287798"/>
    </source>
</evidence>
<organism evidence="10 11">
    <name type="scientific">Thiohalobacter thiocyanaticus</name>
    <dbReference type="NCBI Taxonomy" id="585455"/>
    <lineage>
        <taxon>Bacteria</taxon>
        <taxon>Pseudomonadati</taxon>
        <taxon>Pseudomonadota</taxon>
        <taxon>Gammaproteobacteria</taxon>
        <taxon>Thiohalobacterales</taxon>
        <taxon>Thiohalobacteraceae</taxon>
        <taxon>Thiohalobacter</taxon>
    </lineage>
</organism>
<comment type="caution">
    <text evidence="10">The sequence shown here is derived from an EMBL/GenBank/DDBJ whole genome shotgun (WGS) entry which is preliminary data.</text>
</comment>
<dbReference type="RefSeq" id="WP_125180218.1">
    <property type="nucleotide sequence ID" value="NZ_QZMU01000001.1"/>
</dbReference>
<evidence type="ECO:0000256" key="5">
    <source>
        <dbReference type="ARBA" id="ARBA00037900"/>
    </source>
</evidence>
<dbReference type="GO" id="GO:0008936">
    <property type="term" value="F:nicotinamidase activity"/>
    <property type="evidence" value="ECO:0007669"/>
    <property type="project" value="UniProtKB-EC"/>
</dbReference>
<dbReference type="AlphaFoldDB" id="A0A426QGW9"/>
<dbReference type="InterPro" id="IPR052347">
    <property type="entry name" value="Isochorismatase_Nicotinamidase"/>
</dbReference>
<evidence type="ECO:0000256" key="7">
    <source>
        <dbReference type="ARBA" id="ARBA00043224"/>
    </source>
</evidence>
<dbReference type="PANTHER" id="PTHR11080:SF2">
    <property type="entry name" value="LD05707P"/>
    <property type="match status" value="1"/>
</dbReference>
<evidence type="ECO:0000256" key="1">
    <source>
        <dbReference type="ARBA" id="ARBA00006336"/>
    </source>
</evidence>
<evidence type="ECO:0000256" key="3">
    <source>
        <dbReference type="ARBA" id="ARBA00022723"/>
    </source>
</evidence>
<name>A0A426QGW9_9GAMM</name>
<protein>
    <recommendedName>
        <fullName evidence="6">nicotinamidase</fullName>
        <ecNumber evidence="6">3.5.1.19</ecNumber>
    </recommendedName>
    <alternativeName>
        <fullName evidence="7">Nicotinamide deamidase</fullName>
    </alternativeName>
</protein>
<evidence type="ECO:0000256" key="2">
    <source>
        <dbReference type="ARBA" id="ARBA00022642"/>
    </source>
</evidence>
<comment type="similarity">
    <text evidence="1">Belongs to the isochorismatase family.</text>
</comment>
<dbReference type="GO" id="GO:0019363">
    <property type="term" value="P:pyridine nucleotide biosynthetic process"/>
    <property type="evidence" value="ECO:0007669"/>
    <property type="project" value="UniProtKB-KW"/>
</dbReference>
<dbReference type="SUPFAM" id="SSF52499">
    <property type="entry name" value="Isochorismatase-like hydrolases"/>
    <property type="match status" value="1"/>
</dbReference>
<feature type="region of interest" description="Disordered" evidence="8">
    <location>
        <begin position="173"/>
        <end position="196"/>
    </location>
</feature>
<evidence type="ECO:0000256" key="8">
    <source>
        <dbReference type="SAM" id="MobiDB-lite"/>
    </source>
</evidence>
<evidence type="ECO:0000256" key="4">
    <source>
        <dbReference type="ARBA" id="ARBA00022801"/>
    </source>
</evidence>
<dbReference type="OrthoDB" id="9791276at2"/>
<accession>A0A426QGW9</accession>
<keyword evidence="4" id="KW-0378">Hydrolase</keyword>
<proteinExistence type="inferred from homology"/>
<evidence type="ECO:0000313" key="10">
    <source>
        <dbReference type="EMBL" id="RRQ21005.1"/>
    </source>
</evidence>
<keyword evidence="2" id="KW-0662">Pyridine nucleotide biosynthesis</keyword>
<dbReference type="GO" id="GO:0046872">
    <property type="term" value="F:metal ion binding"/>
    <property type="evidence" value="ECO:0007669"/>
    <property type="project" value="UniProtKB-KW"/>
</dbReference>
<dbReference type="Pfam" id="PF00857">
    <property type="entry name" value="Isochorismatase"/>
    <property type="match status" value="1"/>
</dbReference>
<keyword evidence="11" id="KW-1185">Reference proteome</keyword>